<reference evidence="2" key="2">
    <citation type="submission" date="2022-10" db="EMBL/GenBank/DDBJ databases">
        <authorList>
            <consortium name="ENA_rothamsted_submissions"/>
            <consortium name="culmorum"/>
            <person name="King R."/>
        </authorList>
    </citation>
    <scope>NUCLEOTIDE SEQUENCE</scope>
</reference>
<organism evidence="2 3">
    <name type="scientific">Aphis gossypii</name>
    <name type="common">Cotton aphid</name>
    <dbReference type="NCBI Taxonomy" id="80765"/>
    <lineage>
        <taxon>Eukaryota</taxon>
        <taxon>Metazoa</taxon>
        <taxon>Ecdysozoa</taxon>
        <taxon>Arthropoda</taxon>
        <taxon>Hexapoda</taxon>
        <taxon>Insecta</taxon>
        <taxon>Pterygota</taxon>
        <taxon>Neoptera</taxon>
        <taxon>Paraneoptera</taxon>
        <taxon>Hemiptera</taxon>
        <taxon>Sternorrhyncha</taxon>
        <taxon>Aphidomorpha</taxon>
        <taxon>Aphidoidea</taxon>
        <taxon>Aphididae</taxon>
        <taxon>Aphidini</taxon>
        <taxon>Aphis</taxon>
        <taxon>Aphis</taxon>
    </lineage>
</organism>
<evidence type="ECO:0000256" key="1">
    <source>
        <dbReference type="SAM" id="MobiDB-lite"/>
    </source>
</evidence>
<dbReference type="AlphaFoldDB" id="A0A9P0J1C7"/>
<gene>
    <name evidence="2" type="ORF">APHIGO_LOCUS5937</name>
</gene>
<dbReference type="Proteomes" id="UP001154329">
    <property type="component" value="Chromosome 2"/>
</dbReference>
<proteinExistence type="predicted"/>
<sequence length="128" mass="14424">MRSAAVAGLCRVSTNRVVLFVLCPYKVMPRDGRKAAVHRASPPRGGAASGAGNHGRRALCAPRPRPIGARRHRPRRFDGDGFARQDAHRPRTVRPLYENFRNRSVTDTRIRFQQLRQPKRSSVSHSTF</sequence>
<evidence type="ECO:0000313" key="2">
    <source>
        <dbReference type="EMBL" id="CAH1724684.1"/>
    </source>
</evidence>
<keyword evidence="3" id="KW-1185">Reference proteome</keyword>
<protein>
    <submittedName>
        <fullName evidence="2">Uncharacterized protein</fullName>
    </submittedName>
</protein>
<feature type="region of interest" description="Disordered" evidence="1">
    <location>
        <begin position="34"/>
        <end position="100"/>
    </location>
</feature>
<feature type="compositionally biased region" description="Basic and acidic residues" evidence="1">
    <location>
        <begin position="76"/>
        <end position="89"/>
    </location>
</feature>
<accession>A0A9P0J1C7</accession>
<dbReference type="EMBL" id="OU899035">
    <property type="protein sequence ID" value="CAH1724684.1"/>
    <property type="molecule type" value="Genomic_DNA"/>
</dbReference>
<name>A0A9P0J1C7_APHGO</name>
<evidence type="ECO:0000313" key="3">
    <source>
        <dbReference type="Proteomes" id="UP001154329"/>
    </source>
</evidence>
<reference evidence="2" key="1">
    <citation type="submission" date="2022-02" db="EMBL/GenBank/DDBJ databases">
        <authorList>
            <person name="King R."/>
        </authorList>
    </citation>
    <scope>NUCLEOTIDE SEQUENCE</scope>
</reference>